<dbReference type="OrthoDB" id="419616at2759"/>
<evidence type="ECO:0000256" key="4">
    <source>
        <dbReference type="ARBA" id="ARBA00022989"/>
    </source>
</evidence>
<evidence type="ECO:0000256" key="3">
    <source>
        <dbReference type="ARBA" id="ARBA00022692"/>
    </source>
</evidence>
<feature type="transmembrane region" description="Helical" evidence="7">
    <location>
        <begin position="384"/>
        <end position="402"/>
    </location>
</feature>
<evidence type="ECO:0000256" key="5">
    <source>
        <dbReference type="ARBA" id="ARBA00023136"/>
    </source>
</evidence>
<protein>
    <submittedName>
        <fullName evidence="9">Major facilitator superfamily multidrug-resistance, DHA1 sub-family</fullName>
    </submittedName>
</protein>
<organism evidence="9 10">
    <name type="scientific">Pholiota conissans</name>
    <dbReference type="NCBI Taxonomy" id="109636"/>
    <lineage>
        <taxon>Eukaryota</taxon>
        <taxon>Fungi</taxon>
        <taxon>Dikarya</taxon>
        <taxon>Basidiomycota</taxon>
        <taxon>Agaricomycotina</taxon>
        <taxon>Agaricomycetes</taxon>
        <taxon>Agaricomycetidae</taxon>
        <taxon>Agaricales</taxon>
        <taxon>Agaricineae</taxon>
        <taxon>Strophariaceae</taxon>
        <taxon>Pholiota</taxon>
    </lineage>
</organism>
<dbReference type="PROSITE" id="PS50850">
    <property type="entry name" value="MFS"/>
    <property type="match status" value="1"/>
</dbReference>
<feature type="transmembrane region" description="Helical" evidence="7">
    <location>
        <begin position="353"/>
        <end position="372"/>
    </location>
</feature>
<evidence type="ECO:0000313" key="9">
    <source>
        <dbReference type="EMBL" id="KAF9480013.1"/>
    </source>
</evidence>
<feature type="region of interest" description="Disordered" evidence="6">
    <location>
        <begin position="1"/>
        <end position="29"/>
    </location>
</feature>
<feature type="transmembrane region" description="Helical" evidence="7">
    <location>
        <begin position="211"/>
        <end position="233"/>
    </location>
</feature>
<evidence type="ECO:0000256" key="2">
    <source>
        <dbReference type="ARBA" id="ARBA00022448"/>
    </source>
</evidence>
<dbReference type="CDD" id="cd17330">
    <property type="entry name" value="MFS_SLC46_TetA_like"/>
    <property type="match status" value="1"/>
</dbReference>
<keyword evidence="5 7" id="KW-0472">Membrane</keyword>
<dbReference type="PANTHER" id="PTHR23504">
    <property type="entry name" value="MAJOR FACILITATOR SUPERFAMILY DOMAIN-CONTAINING PROTEIN 10"/>
    <property type="match status" value="1"/>
</dbReference>
<feature type="transmembrane region" description="Helical" evidence="7">
    <location>
        <begin position="110"/>
        <end position="132"/>
    </location>
</feature>
<dbReference type="PRINTS" id="PR01035">
    <property type="entry name" value="TCRTETA"/>
</dbReference>
<feature type="transmembrane region" description="Helical" evidence="7">
    <location>
        <begin position="78"/>
        <end position="98"/>
    </location>
</feature>
<comment type="subcellular location">
    <subcellularLocation>
        <location evidence="1">Membrane</location>
        <topology evidence="1">Multi-pass membrane protein</topology>
    </subcellularLocation>
</comment>
<feature type="compositionally biased region" description="Acidic residues" evidence="6">
    <location>
        <begin position="19"/>
        <end position="28"/>
    </location>
</feature>
<evidence type="ECO:0000256" key="1">
    <source>
        <dbReference type="ARBA" id="ARBA00004141"/>
    </source>
</evidence>
<dbReference type="Gene3D" id="1.20.1250.20">
    <property type="entry name" value="MFS general substrate transporter like domains"/>
    <property type="match status" value="1"/>
</dbReference>
<dbReference type="InterPro" id="IPR011701">
    <property type="entry name" value="MFS"/>
</dbReference>
<evidence type="ECO:0000259" key="8">
    <source>
        <dbReference type="PROSITE" id="PS50850"/>
    </source>
</evidence>
<keyword evidence="4 7" id="KW-1133">Transmembrane helix</keyword>
<dbReference type="GO" id="GO:0016020">
    <property type="term" value="C:membrane"/>
    <property type="evidence" value="ECO:0007669"/>
    <property type="project" value="UniProtKB-SubCell"/>
</dbReference>
<feature type="domain" description="Major facilitator superfamily (MFS) profile" evidence="8">
    <location>
        <begin position="33"/>
        <end position="514"/>
    </location>
</feature>
<dbReference type="AlphaFoldDB" id="A0A9P5Z3J4"/>
<keyword evidence="10" id="KW-1185">Reference proteome</keyword>
<dbReference type="PANTHER" id="PTHR23504:SF15">
    <property type="entry name" value="MAJOR FACILITATOR SUPERFAMILY (MFS) PROFILE DOMAIN-CONTAINING PROTEIN"/>
    <property type="match status" value="1"/>
</dbReference>
<evidence type="ECO:0000256" key="6">
    <source>
        <dbReference type="SAM" id="MobiDB-lite"/>
    </source>
</evidence>
<dbReference type="GO" id="GO:0022857">
    <property type="term" value="F:transmembrane transporter activity"/>
    <property type="evidence" value="ECO:0007669"/>
    <property type="project" value="InterPro"/>
</dbReference>
<proteinExistence type="predicted"/>
<dbReference type="InterPro" id="IPR036259">
    <property type="entry name" value="MFS_trans_sf"/>
</dbReference>
<dbReference type="Pfam" id="PF07690">
    <property type="entry name" value="MFS_1"/>
    <property type="match status" value="1"/>
</dbReference>
<name>A0A9P5Z3J4_9AGAR</name>
<keyword evidence="2" id="KW-0813">Transport</keyword>
<reference evidence="9" key="1">
    <citation type="submission" date="2020-11" db="EMBL/GenBank/DDBJ databases">
        <authorList>
            <consortium name="DOE Joint Genome Institute"/>
            <person name="Ahrendt S."/>
            <person name="Riley R."/>
            <person name="Andreopoulos W."/>
            <person name="Labutti K."/>
            <person name="Pangilinan J."/>
            <person name="Ruiz-Duenas F.J."/>
            <person name="Barrasa J.M."/>
            <person name="Sanchez-Garcia M."/>
            <person name="Camarero S."/>
            <person name="Miyauchi S."/>
            <person name="Serrano A."/>
            <person name="Linde D."/>
            <person name="Babiker R."/>
            <person name="Drula E."/>
            <person name="Ayuso-Fernandez I."/>
            <person name="Pacheco R."/>
            <person name="Padilla G."/>
            <person name="Ferreira P."/>
            <person name="Barriuso J."/>
            <person name="Kellner H."/>
            <person name="Castanera R."/>
            <person name="Alfaro M."/>
            <person name="Ramirez L."/>
            <person name="Pisabarro A.G."/>
            <person name="Kuo A."/>
            <person name="Tritt A."/>
            <person name="Lipzen A."/>
            <person name="He G."/>
            <person name="Yan M."/>
            <person name="Ng V."/>
            <person name="Cullen D."/>
            <person name="Martin F."/>
            <person name="Rosso M.-N."/>
            <person name="Henrissat B."/>
            <person name="Hibbett D."/>
            <person name="Martinez A.T."/>
            <person name="Grigoriev I.V."/>
        </authorList>
    </citation>
    <scope>NUCLEOTIDE SEQUENCE</scope>
    <source>
        <strain evidence="9">CIRM-BRFM 674</strain>
    </source>
</reference>
<evidence type="ECO:0000313" key="10">
    <source>
        <dbReference type="Proteomes" id="UP000807469"/>
    </source>
</evidence>
<dbReference type="InterPro" id="IPR001958">
    <property type="entry name" value="Tet-R_TetA/multi-R_MdtG-like"/>
</dbReference>
<comment type="caution">
    <text evidence="9">The sequence shown here is derived from an EMBL/GenBank/DDBJ whole genome shotgun (WGS) entry which is preliminary data.</text>
</comment>
<dbReference type="SUPFAM" id="SSF103473">
    <property type="entry name" value="MFS general substrate transporter"/>
    <property type="match status" value="1"/>
</dbReference>
<feature type="transmembrane region" description="Helical" evidence="7">
    <location>
        <begin position="312"/>
        <end position="333"/>
    </location>
</feature>
<evidence type="ECO:0000256" key="7">
    <source>
        <dbReference type="SAM" id="Phobius"/>
    </source>
</evidence>
<sequence>MSPVLEGENGGHSAPTIQEYEDMEEEDEKPTPLPMMQLLSVFMIQFAEPVTALCVYPFVNQFVRETGITKGDEKKTGYYAGIIESAFFLSESLTVVQWGYLSDRYGRRPILLIAPLGLGFAMLIFGMSTTYWPLVVARCFQGAFNGNVGVSKSVIAELTDSTNRADAFAFIPLMWSVGQTTGPLIGGLLSNPAKRWPDTLGRISYLRSHPYFLPCAVAGIISFITFSFAYLVLKETLPSLVAEEKRKAFRENPSDDLLKIIVNEETPLLVGSSQAVSRVPTLSSSNSSSEVSSISSVQPNKPRIQDVFIRPVLMTILCLGLLAFMDMCNFALLPLMWSTPIPLGGLGLDPFRIGVALGLFGLINALIQVRIMGPLIRRYGTRRVYRVSSAALFLSFSMYPIMKYFAQRAGRVDAIVVTCIVAQLCCQMSMYFAYGTIQILVVESVPEGGPIGTANGLAQMVSSGARTIAPTFASSLFSVSLQKNLANGNMVYFILMGLTLINIRCTALLPPEKAKEKRKATIPTG</sequence>
<dbReference type="InterPro" id="IPR020846">
    <property type="entry name" value="MFS_dom"/>
</dbReference>
<feature type="transmembrane region" description="Helical" evidence="7">
    <location>
        <begin position="38"/>
        <end position="58"/>
    </location>
</feature>
<dbReference type="EMBL" id="MU155202">
    <property type="protein sequence ID" value="KAF9480013.1"/>
    <property type="molecule type" value="Genomic_DNA"/>
</dbReference>
<dbReference type="Proteomes" id="UP000807469">
    <property type="component" value="Unassembled WGS sequence"/>
</dbReference>
<keyword evidence="3 7" id="KW-0812">Transmembrane</keyword>
<gene>
    <name evidence="9" type="ORF">BDN70DRAFT_878189</name>
</gene>
<accession>A0A9P5Z3J4</accession>